<keyword evidence="11" id="KW-1185">Reference proteome</keyword>
<keyword evidence="4 6" id="KW-0539">Nucleus</keyword>
<evidence type="ECO:0000256" key="4">
    <source>
        <dbReference type="ARBA" id="ARBA00023242"/>
    </source>
</evidence>
<dbReference type="InterPro" id="IPR045303">
    <property type="entry name" value="ARID_HMGB9-like"/>
</dbReference>
<dbReference type="AlphaFoldDB" id="A0AAV7ECS1"/>
<dbReference type="CDD" id="cd16872">
    <property type="entry name" value="ARID_HMGB9-like"/>
    <property type="match status" value="1"/>
</dbReference>
<dbReference type="SMART" id="SM01014">
    <property type="entry name" value="ARID"/>
    <property type="match status" value="1"/>
</dbReference>
<dbReference type="FunFam" id="1.10.30.10:FF:000055">
    <property type="entry name" value="High mobility group B protein 15"/>
    <property type="match status" value="1"/>
</dbReference>
<dbReference type="PROSITE" id="PS51011">
    <property type="entry name" value="ARID"/>
    <property type="match status" value="1"/>
</dbReference>
<feature type="DNA-binding region" description="HMG box" evidence="6">
    <location>
        <begin position="252"/>
        <end position="319"/>
    </location>
</feature>
<reference evidence="10 11" key="1">
    <citation type="submission" date="2021-07" db="EMBL/GenBank/DDBJ databases">
        <title>The Aristolochia fimbriata genome: insights into angiosperm evolution, floral development and chemical biosynthesis.</title>
        <authorList>
            <person name="Jiao Y."/>
        </authorList>
    </citation>
    <scope>NUCLEOTIDE SEQUENCE [LARGE SCALE GENOMIC DNA]</scope>
    <source>
        <strain evidence="10">IBCAS-2021</strain>
        <tissue evidence="10">Leaf</tissue>
    </source>
</reference>
<evidence type="ECO:0000256" key="5">
    <source>
        <dbReference type="ARBA" id="ARBA00054600"/>
    </source>
</evidence>
<sequence>MTELRETQPNFRQYPLPLATYDEVVSNPKLFIDTLEKLHAKMGTKFMVPTIGGKELDLHRLFVEVTSRGGIDKIIKDRRWKDVTAVFSFPSTATNASFVLRKYYISLLHHYEQIYFFGARGWIPPPAASLPAPSSAHVPAQGTYELSGSVSETQVMSQKRRRSTGEFLPGGYPVVGVIDGKFEHGYLVTVTVGTQKLRGVLYHTSEHPPAAHLSHFPSATHNSIGDVAATSGVRRRRRRKKSEMRKRDPSHPKPNRSGYNFFFAEQHARLKPLHPGKDREISRMIGDLWNKLTETEKAVYQERGVKDKERYRSEMEEYRERLKAGPINAIPIQQRLVVPEASSTVDSDVKMEMEGGLAENESSSEESESEDDKILDDKITEVEVLPVGSVEMGGQSGSVSVEAVEFQQVDQGGKVGDVRISVGVEQSETIANEPSVVAPMELVENEPLPGGPSESVENVQSNMDEQH</sequence>
<evidence type="ECO:0000259" key="8">
    <source>
        <dbReference type="PROSITE" id="PS50118"/>
    </source>
</evidence>
<feature type="compositionally biased region" description="Basic residues" evidence="7">
    <location>
        <begin position="233"/>
        <end position="244"/>
    </location>
</feature>
<dbReference type="Pfam" id="PF00505">
    <property type="entry name" value="HMG_box"/>
    <property type="match status" value="1"/>
</dbReference>
<accession>A0AAV7ECS1</accession>
<evidence type="ECO:0000313" key="11">
    <source>
        <dbReference type="Proteomes" id="UP000825729"/>
    </source>
</evidence>
<evidence type="ECO:0000313" key="10">
    <source>
        <dbReference type="EMBL" id="KAG9446444.1"/>
    </source>
</evidence>
<dbReference type="PANTHER" id="PTHR46691">
    <property type="entry name" value="HIGH MOBILITY GROUP B PROTEIN 9"/>
    <property type="match status" value="1"/>
</dbReference>
<dbReference type="Gene3D" id="1.10.150.60">
    <property type="entry name" value="ARID DNA-binding domain"/>
    <property type="match status" value="1"/>
</dbReference>
<dbReference type="FunFam" id="1.10.150.60:FF:000022">
    <property type="entry name" value="High mobility group B protein 15"/>
    <property type="match status" value="1"/>
</dbReference>
<keyword evidence="1" id="KW-0805">Transcription regulation</keyword>
<name>A0AAV7ECS1_ARIFI</name>
<feature type="region of interest" description="Disordered" evidence="7">
    <location>
        <begin position="354"/>
        <end position="375"/>
    </location>
</feature>
<feature type="compositionally biased region" description="Polar residues" evidence="7">
    <location>
        <begin position="455"/>
        <end position="467"/>
    </location>
</feature>
<evidence type="ECO:0000256" key="2">
    <source>
        <dbReference type="ARBA" id="ARBA00023125"/>
    </source>
</evidence>
<dbReference type="PROSITE" id="PS50118">
    <property type="entry name" value="HMG_BOX_2"/>
    <property type="match status" value="1"/>
</dbReference>
<dbReference type="GO" id="GO:0005634">
    <property type="term" value="C:nucleus"/>
    <property type="evidence" value="ECO:0007669"/>
    <property type="project" value="UniProtKB-UniRule"/>
</dbReference>
<evidence type="ECO:0000256" key="7">
    <source>
        <dbReference type="SAM" id="MobiDB-lite"/>
    </source>
</evidence>
<keyword evidence="3" id="KW-0804">Transcription</keyword>
<evidence type="ECO:0008006" key="12">
    <source>
        <dbReference type="Google" id="ProtNLM"/>
    </source>
</evidence>
<feature type="domain" description="HMG box" evidence="8">
    <location>
        <begin position="252"/>
        <end position="319"/>
    </location>
</feature>
<dbReference type="EMBL" id="JAINDJ010000005">
    <property type="protein sequence ID" value="KAG9446444.1"/>
    <property type="molecule type" value="Genomic_DNA"/>
</dbReference>
<dbReference type="CDD" id="cd22009">
    <property type="entry name" value="HMG-box_AtHMGB9-like"/>
    <property type="match status" value="1"/>
</dbReference>
<gene>
    <name evidence="10" type="ORF">H6P81_012572</name>
</gene>
<dbReference type="SUPFAM" id="SSF47095">
    <property type="entry name" value="HMG-box"/>
    <property type="match status" value="1"/>
</dbReference>
<organism evidence="10 11">
    <name type="scientific">Aristolochia fimbriata</name>
    <name type="common">White veined hardy Dutchman's pipe vine</name>
    <dbReference type="NCBI Taxonomy" id="158543"/>
    <lineage>
        <taxon>Eukaryota</taxon>
        <taxon>Viridiplantae</taxon>
        <taxon>Streptophyta</taxon>
        <taxon>Embryophyta</taxon>
        <taxon>Tracheophyta</taxon>
        <taxon>Spermatophyta</taxon>
        <taxon>Magnoliopsida</taxon>
        <taxon>Magnoliidae</taxon>
        <taxon>Piperales</taxon>
        <taxon>Aristolochiaceae</taxon>
        <taxon>Aristolochia</taxon>
    </lineage>
</organism>
<feature type="compositionally biased region" description="Acidic residues" evidence="7">
    <location>
        <begin position="362"/>
        <end position="374"/>
    </location>
</feature>
<dbReference type="Gene3D" id="1.10.30.10">
    <property type="entry name" value="High mobility group box domain"/>
    <property type="match status" value="1"/>
</dbReference>
<dbReference type="SMART" id="SM00398">
    <property type="entry name" value="HMG"/>
    <property type="match status" value="1"/>
</dbReference>
<dbReference type="InterPro" id="IPR009071">
    <property type="entry name" value="HMG_box_dom"/>
</dbReference>
<feature type="region of interest" description="Disordered" evidence="7">
    <location>
        <begin position="214"/>
        <end position="259"/>
    </location>
</feature>
<dbReference type="InterPro" id="IPR036910">
    <property type="entry name" value="HMG_box_dom_sf"/>
</dbReference>
<dbReference type="GO" id="GO:0003677">
    <property type="term" value="F:DNA binding"/>
    <property type="evidence" value="ECO:0007669"/>
    <property type="project" value="UniProtKB-UniRule"/>
</dbReference>
<feature type="region of interest" description="Disordered" evidence="7">
    <location>
        <begin position="443"/>
        <end position="467"/>
    </location>
</feature>
<keyword evidence="2 6" id="KW-0238">DNA-binding</keyword>
<dbReference type="Proteomes" id="UP000825729">
    <property type="component" value="Unassembled WGS sequence"/>
</dbReference>
<dbReference type="InterPro" id="IPR001606">
    <property type="entry name" value="ARID_dom"/>
</dbReference>
<dbReference type="SUPFAM" id="SSF46774">
    <property type="entry name" value="ARID-like"/>
    <property type="match status" value="1"/>
</dbReference>
<comment type="caution">
    <text evidence="10">The sequence shown here is derived from an EMBL/GenBank/DDBJ whole genome shotgun (WGS) entry which is preliminary data.</text>
</comment>
<dbReference type="Pfam" id="PF01388">
    <property type="entry name" value="ARID"/>
    <property type="match status" value="1"/>
</dbReference>
<dbReference type="PANTHER" id="PTHR46691:SF3">
    <property type="entry name" value="HIGH MOBILITY GROUP B PROTEIN 15"/>
    <property type="match status" value="1"/>
</dbReference>
<evidence type="ECO:0000256" key="6">
    <source>
        <dbReference type="PROSITE-ProRule" id="PRU00267"/>
    </source>
</evidence>
<feature type="domain" description="ARID" evidence="9">
    <location>
        <begin position="25"/>
        <end position="116"/>
    </location>
</feature>
<protein>
    <recommendedName>
        <fullName evidence="12">High mobility group B protein 15-like</fullName>
    </recommendedName>
</protein>
<proteinExistence type="predicted"/>
<evidence type="ECO:0000256" key="1">
    <source>
        <dbReference type="ARBA" id="ARBA00023015"/>
    </source>
</evidence>
<evidence type="ECO:0000256" key="3">
    <source>
        <dbReference type="ARBA" id="ARBA00023163"/>
    </source>
</evidence>
<dbReference type="SMART" id="SM00501">
    <property type="entry name" value="BRIGHT"/>
    <property type="match status" value="1"/>
</dbReference>
<comment type="function">
    <text evidence="5">Binds preferentially DNA with A/T-rich content.</text>
</comment>
<dbReference type="InterPro" id="IPR036431">
    <property type="entry name" value="ARID_dom_sf"/>
</dbReference>
<evidence type="ECO:0000259" key="9">
    <source>
        <dbReference type="PROSITE" id="PS51011"/>
    </source>
</evidence>